<evidence type="ECO:0000259" key="7">
    <source>
        <dbReference type="SMART" id="SM00729"/>
    </source>
</evidence>
<dbReference type="SMART" id="SM00729">
    <property type="entry name" value="Elp3"/>
    <property type="match status" value="1"/>
</dbReference>
<dbReference type="CDD" id="cd01335">
    <property type="entry name" value="Radical_SAM"/>
    <property type="match status" value="1"/>
</dbReference>
<proteinExistence type="predicted"/>
<dbReference type="InterPro" id="IPR039661">
    <property type="entry name" value="ELP3"/>
</dbReference>
<keyword evidence="4" id="KW-0479">Metal-binding</keyword>
<dbReference type="GO" id="GO:0046872">
    <property type="term" value="F:metal ion binding"/>
    <property type="evidence" value="ECO:0007669"/>
    <property type="project" value="UniProtKB-KW"/>
</dbReference>
<dbReference type="InterPro" id="IPR007197">
    <property type="entry name" value="rSAM"/>
</dbReference>
<dbReference type="PIRSF" id="PIRSF004954">
    <property type="entry name" value="Radical_SAM"/>
    <property type="match status" value="1"/>
</dbReference>
<evidence type="ECO:0000313" key="8">
    <source>
        <dbReference type="EMBL" id="HET20768.1"/>
    </source>
</evidence>
<evidence type="ECO:0000256" key="3">
    <source>
        <dbReference type="ARBA" id="ARBA00022691"/>
    </source>
</evidence>
<keyword evidence="2" id="KW-0004">4Fe-4S</keyword>
<dbReference type="AlphaFoldDB" id="A0A7C2SK59"/>
<comment type="cofactor">
    <cofactor evidence="1">
        <name>[4Fe-4S] cluster</name>
        <dbReference type="ChEBI" id="CHEBI:49883"/>
    </cofactor>
</comment>
<evidence type="ECO:0000256" key="1">
    <source>
        <dbReference type="ARBA" id="ARBA00001966"/>
    </source>
</evidence>
<sequence>MTSTSEPVVWKEKERVDGEIVKCMTVILRTRGCRWDQCYMCGYTKDAYPASEEELIQQINYVFEQLEDEKVLKIFTSGSFFDDAEVPPKVRAYLTERFNQVGMKKLIVESRPEYVTEDRLRELEGVNLEVGIGLETANDMIRKLCINKGFSFDDFKRAAKILRENGFRVKCYLLLKPPFLSEGEAIEDAISSVIAAMRYADVFSLNLTNVQKGTLVERLWMAKLYRPPWLWSAVEVLRKAKEAGVEIMSDPVAAGKQRGPHNCGKCDEKVARAIRDFSLTQDLSLLEGLSCECTEKWEKAVELEKYSRTPLF</sequence>
<name>A0A7C2SK59_ARCFL</name>
<keyword evidence="6" id="KW-0411">Iron-sulfur</keyword>
<protein>
    <submittedName>
        <fullName evidence="8">TIGR01210 family radical SAM protein</fullName>
    </submittedName>
</protein>
<evidence type="ECO:0000256" key="5">
    <source>
        <dbReference type="ARBA" id="ARBA00023004"/>
    </source>
</evidence>
<gene>
    <name evidence="8" type="ORF">ENN70_01385</name>
</gene>
<dbReference type="InterPro" id="IPR058240">
    <property type="entry name" value="rSAM_sf"/>
</dbReference>
<keyword evidence="5" id="KW-0408">Iron</keyword>
<evidence type="ECO:0000256" key="6">
    <source>
        <dbReference type="ARBA" id="ARBA00023014"/>
    </source>
</evidence>
<comment type="caution">
    <text evidence="8">The sequence shown here is derived from an EMBL/GenBank/DDBJ whole genome shotgun (WGS) entry which is preliminary data.</text>
</comment>
<keyword evidence="3" id="KW-0949">S-adenosyl-L-methionine</keyword>
<dbReference type="GO" id="GO:0003824">
    <property type="term" value="F:catalytic activity"/>
    <property type="evidence" value="ECO:0007669"/>
    <property type="project" value="InterPro"/>
</dbReference>
<dbReference type="GO" id="GO:0002926">
    <property type="term" value="P:tRNA wobble base 5-methoxycarbonylmethyl-2-thiouridinylation"/>
    <property type="evidence" value="ECO:0007669"/>
    <property type="project" value="TreeGrafter"/>
</dbReference>
<dbReference type="SFLD" id="SFLDS00029">
    <property type="entry name" value="Radical_SAM"/>
    <property type="match status" value="1"/>
</dbReference>
<dbReference type="NCBIfam" id="TIGR01210">
    <property type="entry name" value="archaeosine biosynthesis radical SAM protein RaSEA"/>
    <property type="match status" value="1"/>
</dbReference>
<evidence type="ECO:0000256" key="2">
    <source>
        <dbReference type="ARBA" id="ARBA00022485"/>
    </source>
</evidence>
<dbReference type="SUPFAM" id="SSF102114">
    <property type="entry name" value="Radical SAM enzymes"/>
    <property type="match status" value="1"/>
</dbReference>
<reference evidence="8" key="1">
    <citation type="journal article" date="2020" name="mSystems">
        <title>Genome- and Community-Level Interaction Insights into Carbon Utilization and Element Cycling Functions of Hydrothermarchaeota in Hydrothermal Sediment.</title>
        <authorList>
            <person name="Zhou Z."/>
            <person name="Liu Y."/>
            <person name="Xu W."/>
            <person name="Pan J."/>
            <person name="Luo Z.H."/>
            <person name="Li M."/>
        </authorList>
    </citation>
    <scope>NUCLEOTIDE SEQUENCE [LARGE SCALE GENOMIC DNA]</scope>
    <source>
        <strain evidence="8">SpSt-12</strain>
    </source>
</reference>
<dbReference type="InterPro" id="IPR005909">
    <property type="entry name" value="RaSEA"/>
</dbReference>
<dbReference type="PANTHER" id="PTHR11135:SF0">
    <property type="entry name" value="ELONGATOR COMPLEX PROTEIN 3"/>
    <property type="match status" value="1"/>
</dbReference>
<dbReference type="GO" id="GO:0005737">
    <property type="term" value="C:cytoplasm"/>
    <property type="evidence" value="ECO:0007669"/>
    <property type="project" value="TreeGrafter"/>
</dbReference>
<dbReference type="GO" id="GO:0051539">
    <property type="term" value="F:4 iron, 4 sulfur cluster binding"/>
    <property type="evidence" value="ECO:0007669"/>
    <property type="project" value="UniProtKB-KW"/>
</dbReference>
<dbReference type="PANTHER" id="PTHR11135">
    <property type="entry name" value="HISTONE ACETYLTRANSFERASE-RELATED"/>
    <property type="match status" value="1"/>
</dbReference>
<dbReference type="Pfam" id="PF04055">
    <property type="entry name" value="Radical_SAM"/>
    <property type="match status" value="1"/>
</dbReference>
<accession>A0A7C2SK59</accession>
<feature type="domain" description="Elp3/MiaA/NifB-like radical SAM core" evidence="7">
    <location>
        <begin position="23"/>
        <end position="239"/>
    </location>
</feature>
<organism evidence="8">
    <name type="scientific">Archaeoglobus fulgidus</name>
    <dbReference type="NCBI Taxonomy" id="2234"/>
    <lineage>
        <taxon>Archaea</taxon>
        <taxon>Methanobacteriati</taxon>
        <taxon>Methanobacteriota</taxon>
        <taxon>Archaeoglobi</taxon>
        <taxon>Archaeoglobales</taxon>
        <taxon>Archaeoglobaceae</taxon>
        <taxon>Archaeoglobus</taxon>
    </lineage>
</organism>
<dbReference type="InterPro" id="IPR006638">
    <property type="entry name" value="Elp3/MiaA/NifB-like_rSAM"/>
</dbReference>
<evidence type="ECO:0000256" key="4">
    <source>
        <dbReference type="ARBA" id="ARBA00022723"/>
    </source>
</evidence>
<dbReference type="EMBL" id="DSCQ01000019">
    <property type="protein sequence ID" value="HET20768.1"/>
    <property type="molecule type" value="Genomic_DNA"/>
</dbReference>